<dbReference type="InterPro" id="IPR007560">
    <property type="entry name" value="Restrct_endonuc_IV_Mrr"/>
</dbReference>
<evidence type="ECO:0000259" key="1">
    <source>
        <dbReference type="Pfam" id="PF04471"/>
    </source>
</evidence>
<dbReference type="GO" id="GO:0004519">
    <property type="term" value="F:endonuclease activity"/>
    <property type="evidence" value="ECO:0007669"/>
    <property type="project" value="UniProtKB-KW"/>
</dbReference>
<sequence length="349" mass="38256">MTVEKVRELYEELSNLPADADGSDKRRRGFAFERLLDTLFSVDGLEPRASYRPAGEQIDGSIYLEGRTYLIEAKWQAEPLPASTLYQFKGKVDGKLSGTVGIFISMSGYAKDAVDALMLGKNLNVILVDRRDMDAAILRARGFKEVLKLKLRKASEEGAIYFPAEAELVTAANALPIGSEHGRFNVSGGGVQTPSSQATVGDLLIVCEAESDRRVIATLTERILAGARSRRSIKIVTAMGKLTIPRVANSLWNAFHSVAGMPKVLIVADADGDPTGTATMLSKGLEFDEWVASLPNPSIESWLELNFLYRGQGNHRLEAMQQAAEQLDIAALRLKDEQFRRFHDVVLAA</sequence>
<name>A0ABS1JT64_9BURK</name>
<keyword evidence="2" id="KW-0378">Hydrolase</keyword>
<feature type="domain" description="Restriction endonuclease type IV Mrr" evidence="1">
    <location>
        <begin position="29"/>
        <end position="133"/>
    </location>
</feature>
<dbReference type="SUPFAM" id="SSF52980">
    <property type="entry name" value="Restriction endonuclease-like"/>
    <property type="match status" value="1"/>
</dbReference>
<gene>
    <name evidence="2" type="ORF">JI746_20270</name>
</gene>
<keyword evidence="2" id="KW-0540">Nuclease</keyword>
<reference evidence="2 3" key="1">
    <citation type="journal article" date="2017" name="Int. J. Syst. Evol. Microbiol.">
        <title>Ramlibacter alkalitolerans sp. nov., alkali-tolerant bacterium isolated from soil of ginseng.</title>
        <authorList>
            <person name="Lee D.H."/>
            <person name="Cha C.J."/>
        </authorList>
    </citation>
    <scope>NUCLEOTIDE SEQUENCE [LARGE SCALE GENOMIC DNA]</scope>
    <source>
        <strain evidence="2 3">KACC 19305</strain>
    </source>
</reference>
<dbReference type="Proteomes" id="UP000622707">
    <property type="component" value="Unassembled WGS sequence"/>
</dbReference>
<dbReference type="Pfam" id="PF04471">
    <property type="entry name" value="Mrr_cat"/>
    <property type="match status" value="1"/>
</dbReference>
<keyword evidence="3" id="KW-1185">Reference proteome</keyword>
<proteinExistence type="predicted"/>
<protein>
    <submittedName>
        <fullName evidence="2">Restriction endonuclease</fullName>
    </submittedName>
</protein>
<dbReference type="EMBL" id="JAEQND010000012">
    <property type="protein sequence ID" value="MBL0427460.1"/>
    <property type="molecule type" value="Genomic_DNA"/>
</dbReference>
<comment type="caution">
    <text evidence="2">The sequence shown here is derived from an EMBL/GenBank/DDBJ whole genome shotgun (WGS) entry which is preliminary data.</text>
</comment>
<dbReference type="InterPro" id="IPR011335">
    <property type="entry name" value="Restrct_endonuc-II-like"/>
</dbReference>
<evidence type="ECO:0000313" key="3">
    <source>
        <dbReference type="Proteomes" id="UP000622707"/>
    </source>
</evidence>
<accession>A0ABS1JT64</accession>
<evidence type="ECO:0000313" key="2">
    <source>
        <dbReference type="EMBL" id="MBL0427460.1"/>
    </source>
</evidence>
<keyword evidence="2" id="KW-0255">Endonuclease</keyword>
<organism evidence="2 3">
    <name type="scientific">Ramlibacter alkalitolerans</name>
    <dbReference type="NCBI Taxonomy" id="2039631"/>
    <lineage>
        <taxon>Bacteria</taxon>
        <taxon>Pseudomonadati</taxon>
        <taxon>Pseudomonadota</taxon>
        <taxon>Betaproteobacteria</taxon>
        <taxon>Burkholderiales</taxon>
        <taxon>Comamonadaceae</taxon>
        <taxon>Ramlibacter</taxon>
    </lineage>
</organism>
<dbReference type="RefSeq" id="WP_201692094.1">
    <property type="nucleotide sequence ID" value="NZ_JAEQND010000012.1"/>
</dbReference>